<organism evidence="1 2">
    <name type="scientific">Faecalibacterium prausnitzii</name>
    <dbReference type="NCBI Taxonomy" id="853"/>
    <lineage>
        <taxon>Bacteria</taxon>
        <taxon>Bacillati</taxon>
        <taxon>Bacillota</taxon>
        <taxon>Clostridia</taxon>
        <taxon>Eubacteriales</taxon>
        <taxon>Oscillospiraceae</taxon>
        <taxon>Faecalibacterium</taxon>
    </lineage>
</organism>
<sequence>MMVSFFLLHFPPEGPAAHANTIVGKFSFKESIKESPPLGKRGFDYKFAIVSVQSAQICRISMTYL</sequence>
<gene>
    <name evidence="1" type="ORF">CHR61_09680</name>
</gene>
<accession>A0A2A7BCJ8</accession>
<dbReference type="EMBL" id="NOUW01000027">
    <property type="protein sequence ID" value="PDX89157.1"/>
    <property type="molecule type" value="Genomic_DNA"/>
</dbReference>
<dbReference type="AlphaFoldDB" id="A0A2A7BCJ8"/>
<reference evidence="1 2" key="1">
    <citation type="journal article" date="2017" name="Front. Microbiol.">
        <title>New Insights into the Diversity of the Genus Faecalibacterium.</title>
        <authorList>
            <person name="Benevides L."/>
            <person name="Burman S."/>
            <person name="Martin R."/>
            <person name="Robert V."/>
            <person name="Thomas M."/>
            <person name="Miquel S."/>
            <person name="Chain F."/>
            <person name="Sokol H."/>
            <person name="Bermudez-Humaran L.G."/>
            <person name="Morrison M."/>
            <person name="Langella P."/>
            <person name="Azevedo V.A."/>
            <person name="Chatel J.M."/>
            <person name="Soares S."/>
        </authorList>
    </citation>
    <scope>NUCLEOTIDE SEQUENCE [LARGE SCALE GENOMIC DNA]</scope>
    <source>
        <strain evidence="1 2">AHMP21</strain>
    </source>
</reference>
<comment type="caution">
    <text evidence="1">The sequence shown here is derived from an EMBL/GenBank/DDBJ whole genome shotgun (WGS) entry which is preliminary data.</text>
</comment>
<name>A0A2A7BCJ8_9FIRM</name>
<evidence type="ECO:0000313" key="1">
    <source>
        <dbReference type="EMBL" id="PDX89157.1"/>
    </source>
</evidence>
<proteinExistence type="predicted"/>
<protein>
    <submittedName>
        <fullName evidence="1">Uncharacterized protein</fullName>
    </submittedName>
</protein>
<evidence type="ECO:0000313" key="2">
    <source>
        <dbReference type="Proteomes" id="UP000220438"/>
    </source>
</evidence>
<dbReference type="Proteomes" id="UP000220438">
    <property type="component" value="Unassembled WGS sequence"/>
</dbReference>